<keyword evidence="2" id="KW-0472">Membrane</keyword>
<accession>A0AAU8N037</accession>
<reference evidence="4" key="1">
    <citation type="submission" date="2024-06" db="EMBL/GenBank/DDBJ databases">
        <authorList>
            <person name="Li S."/>
        </authorList>
    </citation>
    <scope>NUCLEOTIDE SEQUENCE</scope>
    <source>
        <strain evidence="4">SR10</strain>
    </source>
</reference>
<dbReference type="GO" id="GO:0005886">
    <property type="term" value="C:plasma membrane"/>
    <property type="evidence" value="ECO:0007669"/>
    <property type="project" value="InterPro"/>
</dbReference>
<keyword evidence="2" id="KW-0812">Transmembrane</keyword>
<name>A0AAU8N037_9GAMM</name>
<feature type="region of interest" description="Disordered" evidence="1">
    <location>
        <begin position="120"/>
        <end position="149"/>
    </location>
</feature>
<dbReference type="PANTHER" id="PTHR37461">
    <property type="entry name" value="ANTI-SIGMA-K FACTOR RSKA"/>
    <property type="match status" value="1"/>
</dbReference>
<gene>
    <name evidence="4" type="ORF">ABU614_08710</name>
</gene>
<evidence type="ECO:0000313" key="4">
    <source>
        <dbReference type="EMBL" id="XCO76850.1"/>
    </source>
</evidence>
<feature type="domain" description="Anti-sigma K factor RskA C-terminal" evidence="3">
    <location>
        <begin position="102"/>
        <end position="237"/>
    </location>
</feature>
<feature type="transmembrane region" description="Helical" evidence="2">
    <location>
        <begin position="95"/>
        <end position="114"/>
    </location>
</feature>
<sequence length="246" mass="26324">MNIHDHQPDQEPPSAEVRAGEYVLGVLDQDTRAQTRQRLRSDPAFGRLVAQWERRLNLLAQELPAVPVPPALWRGVRARLGWEEARPASWWDRAALWRGLTAAAAIAALALFWMGRAPPPAPPSAQPVAQEEEAARPVTPLTREDGRPGWLASVDKRAGKVLMVPIPSPADAQGRVGELWIIAKGEAPRSLGFVSNEKAHSVAVPAALLSKLVVGSTFAVTLEPAQGIPHAAPTGPVVAKGDIGAI</sequence>
<organism evidence="4">
    <name type="scientific">Lysobacter firmicutimachus</name>
    <dbReference type="NCBI Taxonomy" id="1792846"/>
    <lineage>
        <taxon>Bacteria</taxon>
        <taxon>Pseudomonadati</taxon>
        <taxon>Pseudomonadota</taxon>
        <taxon>Gammaproteobacteria</taxon>
        <taxon>Lysobacterales</taxon>
        <taxon>Lysobacteraceae</taxon>
        <taxon>Lysobacter</taxon>
    </lineage>
</organism>
<protein>
    <submittedName>
        <fullName evidence="4">Anti-sigma factor</fullName>
    </submittedName>
</protein>
<dbReference type="GO" id="GO:0006417">
    <property type="term" value="P:regulation of translation"/>
    <property type="evidence" value="ECO:0007669"/>
    <property type="project" value="TreeGrafter"/>
</dbReference>
<proteinExistence type="predicted"/>
<dbReference type="EMBL" id="CP159925">
    <property type="protein sequence ID" value="XCO76850.1"/>
    <property type="molecule type" value="Genomic_DNA"/>
</dbReference>
<dbReference type="InterPro" id="IPR051474">
    <property type="entry name" value="Anti-sigma-K/W_factor"/>
</dbReference>
<dbReference type="InterPro" id="IPR018764">
    <property type="entry name" value="RskA_C"/>
</dbReference>
<keyword evidence="2" id="KW-1133">Transmembrane helix</keyword>
<dbReference type="RefSeq" id="WP_363800109.1">
    <property type="nucleotide sequence ID" value="NZ_CP159925.1"/>
</dbReference>
<dbReference type="PANTHER" id="PTHR37461:SF1">
    <property type="entry name" value="ANTI-SIGMA-K FACTOR RSKA"/>
    <property type="match status" value="1"/>
</dbReference>
<dbReference type="AlphaFoldDB" id="A0AAU8N037"/>
<evidence type="ECO:0000256" key="1">
    <source>
        <dbReference type="SAM" id="MobiDB-lite"/>
    </source>
</evidence>
<dbReference type="GO" id="GO:0016989">
    <property type="term" value="F:sigma factor antagonist activity"/>
    <property type="evidence" value="ECO:0007669"/>
    <property type="project" value="TreeGrafter"/>
</dbReference>
<dbReference type="Pfam" id="PF10099">
    <property type="entry name" value="RskA_C"/>
    <property type="match status" value="1"/>
</dbReference>
<evidence type="ECO:0000256" key="2">
    <source>
        <dbReference type="SAM" id="Phobius"/>
    </source>
</evidence>
<evidence type="ECO:0000259" key="3">
    <source>
        <dbReference type="Pfam" id="PF10099"/>
    </source>
</evidence>